<comment type="catalytic activity">
    <reaction evidence="7">
        <text>O-acetyl-L-serine + hydrogen sulfide = L-cysteine + acetate</text>
        <dbReference type="Rhea" id="RHEA:14829"/>
        <dbReference type="ChEBI" id="CHEBI:29919"/>
        <dbReference type="ChEBI" id="CHEBI:30089"/>
        <dbReference type="ChEBI" id="CHEBI:35235"/>
        <dbReference type="ChEBI" id="CHEBI:58340"/>
        <dbReference type="EC" id="2.5.1.47"/>
    </reaction>
</comment>
<comment type="pathway">
    <text evidence="2">Amino-acid biosynthesis; L-cysteine biosynthesis; L-cysteine from L-serine: step 2/2.</text>
</comment>
<dbReference type="RefSeq" id="WP_310887673.1">
    <property type="nucleotide sequence ID" value="NZ_RBRQ01000267.1"/>
</dbReference>
<dbReference type="SUPFAM" id="SSF53686">
    <property type="entry name" value="Tryptophan synthase beta subunit-like PLP-dependent enzymes"/>
    <property type="match status" value="1"/>
</dbReference>
<dbReference type="Pfam" id="PF00291">
    <property type="entry name" value="PALP"/>
    <property type="match status" value="1"/>
</dbReference>
<evidence type="ECO:0000256" key="6">
    <source>
        <dbReference type="ARBA" id="ARBA00022898"/>
    </source>
</evidence>
<dbReference type="InterPro" id="IPR036052">
    <property type="entry name" value="TrpB-like_PALP_sf"/>
</dbReference>
<evidence type="ECO:0000256" key="2">
    <source>
        <dbReference type="ARBA" id="ARBA00004962"/>
    </source>
</evidence>
<dbReference type="CDD" id="cd01561">
    <property type="entry name" value="CBS_like"/>
    <property type="match status" value="1"/>
</dbReference>
<dbReference type="InterPro" id="IPR023927">
    <property type="entry name" value="SbnA"/>
</dbReference>
<evidence type="ECO:0000256" key="3">
    <source>
        <dbReference type="ARBA" id="ARBA00011738"/>
    </source>
</evidence>
<dbReference type="PANTHER" id="PTHR10314">
    <property type="entry name" value="CYSTATHIONINE BETA-SYNTHASE"/>
    <property type="match status" value="1"/>
</dbReference>
<sequence>MLQQLINENNYIQVEGLCETTIQLKVEGLNPAGSIKLKAAHALIADLECRGLITPGTRLIESSSGNLGVALAMVCAAKGYRFVCVIDPNISAQNKRLIQTLGAEIMMVDTRDKNGGYLHSRIRLIEQLVAQGIGYIWLNQYQNPANPLGHYKTTATSIAQKFPRVDYLFVGAGTTGTLMGCRNYFSEHYPDTKIIAVDAVGSVTFGLPGSPRYIPGLGTSRRPEIFEPSGIHAFVSITETHTIKMCRWLAQRHGLLFGGSTGTVLAGVQQWAANIRPDDVVVAISPDMGERYLETIYSDEWVSQRLDSTALQPLFPVIDLPLSA</sequence>
<keyword evidence="5" id="KW-0808">Transferase</keyword>
<name>A0A3M4RPQ0_9PSED</name>
<reference evidence="9 10" key="1">
    <citation type="submission" date="2018-08" db="EMBL/GenBank/DDBJ databases">
        <title>Recombination of ecologically and evolutionarily significant loci maintains genetic cohesion in the Pseudomonas syringae species complex.</title>
        <authorList>
            <person name="Dillon M."/>
            <person name="Thakur S."/>
            <person name="Almeida R.N.D."/>
            <person name="Weir B.S."/>
            <person name="Guttman D.S."/>
        </authorList>
    </citation>
    <scope>NUCLEOTIDE SEQUENCE [LARGE SCALE GENOMIC DNA]</scope>
    <source>
        <strain evidence="9 10">ICMP 8670</strain>
    </source>
</reference>
<keyword evidence="6" id="KW-0663">Pyridoxal phosphate</keyword>
<protein>
    <recommendedName>
        <fullName evidence="4">cysteine synthase</fullName>
        <ecNumber evidence="4">2.5.1.47</ecNumber>
    </recommendedName>
</protein>
<dbReference type="InterPro" id="IPR050214">
    <property type="entry name" value="Cys_Synth/Cystath_Beta-Synth"/>
</dbReference>
<dbReference type="NCBIfam" id="TIGR03945">
    <property type="entry name" value="PLP_SbnA_fam"/>
    <property type="match status" value="1"/>
</dbReference>
<dbReference type="EMBL" id="RBRQ01000267">
    <property type="protein sequence ID" value="RMR04647.1"/>
    <property type="molecule type" value="Genomic_DNA"/>
</dbReference>
<dbReference type="AlphaFoldDB" id="A0A3M4RPQ0"/>
<evidence type="ECO:0000256" key="7">
    <source>
        <dbReference type="ARBA" id="ARBA00047931"/>
    </source>
</evidence>
<dbReference type="Gene3D" id="3.40.50.1100">
    <property type="match status" value="2"/>
</dbReference>
<dbReference type="InterPro" id="IPR001926">
    <property type="entry name" value="TrpB-like_PALP"/>
</dbReference>
<evidence type="ECO:0000313" key="10">
    <source>
        <dbReference type="Proteomes" id="UP000276615"/>
    </source>
</evidence>
<proteinExistence type="predicted"/>
<gene>
    <name evidence="9" type="ORF">ALP92_00484</name>
</gene>
<organism evidence="9 10">
    <name type="scientific">Pseudomonas syringae pv. primulae</name>
    <dbReference type="NCBI Taxonomy" id="251707"/>
    <lineage>
        <taxon>Bacteria</taxon>
        <taxon>Pseudomonadati</taxon>
        <taxon>Pseudomonadota</taxon>
        <taxon>Gammaproteobacteria</taxon>
        <taxon>Pseudomonadales</taxon>
        <taxon>Pseudomonadaceae</taxon>
        <taxon>Pseudomonas</taxon>
    </lineage>
</organism>
<comment type="subunit">
    <text evidence="3">Homodimer.</text>
</comment>
<evidence type="ECO:0000313" key="9">
    <source>
        <dbReference type="EMBL" id="RMR04647.1"/>
    </source>
</evidence>
<evidence type="ECO:0000259" key="8">
    <source>
        <dbReference type="Pfam" id="PF00291"/>
    </source>
</evidence>
<accession>A0A3M4RPQ0</accession>
<feature type="domain" description="Tryptophan synthase beta chain-like PALP" evidence="8">
    <location>
        <begin position="18"/>
        <end position="287"/>
    </location>
</feature>
<comment type="cofactor">
    <cofactor evidence="1">
        <name>pyridoxal 5'-phosphate</name>
        <dbReference type="ChEBI" id="CHEBI:597326"/>
    </cofactor>
</comment>
<evidence type="ECO:0000256" key="5">
    <source>
        <dbReference type="ARBA" id="ARBA00022679"/>
    </source>
</evidence>
<dbReference type="GO" id="GO:0004124">
    <property type="term" value="F:cysteine synthase activity"/>
    <property type="evidence" value="ECO:0007669"/>
    <property type="project" value="UniProtKB-EC"/>
</dbReference>
<dbReference type="EC" id="2.5.1.47" evidence="4"/>
<evidence type="ECO:0000256" key="4">
    <source>
        <dbReference type="ARBA" id="ARBA00012681"/>
    </source>
</evidence>
<comment type="caution">
    <text evidence="9">The sequence shown here is derived from an EMBL/GenBank/DDBJ whole genome shotgun (WGS) entry which is preliminary data.</text>
</comment>
<evidence type="ECO:0000256" key="1">
    <source>
        <dbReference type="ARBA" id="ARBA00001933"/>
    </source>
</evidence>
<dbReference type="Proteomes" id="UP000276615">
    <property type="component" value="Unassembled WGS sequence"/>
</dbReference>